<accession>A0A6N7PT16</accession>
<gene>
    <name evidence="1" type="ORF">GF068_18780</name>
</gene>
<name>A0A6N7PT16_9BACT</name>
<reference evidence="1 2" key="1">
    <citation type="submission" date="2019-10" db="EMBL/GenBank/DDBJ databases">
        <title>A soil myxobacterium in the family Polyangiaceae.</title>
        <authorList>
            <person name="Li Y."/>
            <person name="Wang J."/>
        </authorList>
    </citation>
    <scope>NUCLEOTIDE SEQUENCE [LARGE SCALE GENOMIC DNA]</scope>
    <source>
        <strain evidence="1 2">DSM 14734</strain>
    </source>
</reference>
<comment type="caution">
    <text evidence="1">The sequence shown here is derived from an EMBL/GenBank/DDBJ whole genome shotgun (WGS) entry which is preliminary data.</text>
</comment>
<proteinExistence type="predicted"/>
<evidence type="ECO:0000313" key="1">
    <source>
        <dbReference type="EMBL" id="MRG93946.1"/>
    </source>
</evidence>
<evidence type="ECO:0000313" key="2">
    <source>
        <dbReference type="Proteomes" id="UP000440224"/>
    </source>
</evidence>
<organism evidence="1 2">
    <name type="scientific">Polyangium spumosum</name>
    <dbReference type="NCBI Taxonomy" id="889282"/>
    <lineage>
        <taxon>Bacteria</taxon>
        <taxon>Pseudomonadati</taxon>
        <taxon>Myxococcota</taxon>
        <taxon>Polyangia</taxon>
        <taxon>Polyangiales</taxon>
        <taxon>Polyangiaceae</taxon>
        <taxon>Polyangium</taxon>
    </lineage>
</organism>
<dbReference type="RefSeq" id="WP_338046455.1">
    <property type="nucleotide sequence ID" value="NZ_WJIE01000005.1"/>
</dbReference>
<dbReference type="Proteomes" id="UP000440224">
    <property type="component" value="Unassembled WGS sequence"/>
</dbReference>
<dbReference type="AlphaFoldDB" id="A0A6N7PT16"/>
<sequence>MSGFEFRETMAGSYHRVDDPHKERPLSFTIRARSAPLLRFLRRPEVEIEGAIDAPGLAEHRYLRGTLGMDLLRTGTLPYAFHFQGDDDKPYVFEGRKNVSARELVESMTVLPGEIKTADGDLVARALLRFDARSDLLKFLKSFRRSR</sequence>
<protein>
    <submittedName>
        <fullName evidence="1">Uncharacterized protein</fullName>
    </submittedName>
</protein>
<keyword evidence="2" id="KW-1185">Reference proteome</keyword>
<dbReference type="EMBL" id="WJIE01000005">
    <property type="protein sequence ID" value="MRG93946.1"/>
    <property type="molecule type" value="Genomic_DNA"/>
</dbReference>